<keyword evidence="2" id="KW-1185">Reference proteome</keyword>
<sequence length="417" mass="46135">MEATPVTPIRCHQPLKSAPLTPVVPLLPSTPASVQRLIQTAEWAERPQSVDRNVLLTEQIKLKDIRKDDQNNTSPVSQRCLSAPRELGLPSSASVYVDQHIKVISAPSIAPVQVIPSLPVTQRTDEISTISVAVSDATRKKASIAPVAPPTPSPSRFYPSSFRSAEGQCSFRGFTDSKVSKDTSAVVRVKQYERQTTKSEEPGVSAVGYPELQPKSVVSRKQLQLPPVSRSALLPQESIDQALPPKSVTQTEATNIDFFAVHELNQRELDTVVGTRQDNVQLTDSDQRSDYKSKEQKREIQATWTLPRKPCPLDTEATLMTRSFEELSTPIHTDTQPVRTAHSTPIVAESFCRKGESENQAYDDALMEIFMHLKALLNYTSSSGTASGLLCQTITIHIFKNKIFLRILRREKCNIGA</sequence>
<protein>
    <submittedName>
        <fullName evidence="1">Uncharacterized protein</fullName>
    </submittedName>
</protein>
<dbReference type="Proteomes" id="UP000192247">
    <property type="component" value="Unassembled WGS sequence"/>
</dbReference>
<gene>
    <name evidence="1" type="ORF">BIW11_06039</name>
</gene>
<dbReference type="InParanoid" id="A0A1V9XZU8"/>
<dbReference type="AlphaFoldDB" id="A0A1V9XZU8"/>
<proteinExistence type="predicted"/>
<evidence type="ECO:0000313" key="1">
    <source>
        <dbReference type="EMBL" id="OQR78994.1"/>
    </source>
</evidence>
<name>A0A1V9XZU8_9ACAR</name>
<accession>A0A1V9XZU8</accession>
<evidence type="ECO:0000313" key="2">
    <source>
        <dbReference type="Proteomes" id="UP000192247"/>
    </source>
</evidence>
<comment type="caution">
    <text evidence="1">The sequence shown here is derived from an EMBL/GenBank/DDBJ whole genome shotgun (WGS) entry which is preliminary data.</text>
</comment>
<organism evidence="1 2">
    <name type="scientific">Tropilaelaps mercedesae</name>
    <dbReference type="NCBI Taxonomy" id="418985"/>
    <lineage>
        <taxon>Eukaryota</taxon>
        <taxon>Metazoa</taxon>
        <taxon>Ecdysozoa</taxon>
        <taxon>Arthropoda</taxon>
        <taxon>Chelicerata</taxon>
        <taxon>Arachnida</taxon>
        <taxon>Acari</taxon>
        <taxon>Parasitiformes</taxon>
        <taxon>Mesostigmata</taxon>
        <taxon>Gamasina</taxon>
        <taxon>Dermanyssoidea</taxon>
        <taxon>Laelapidae</taxon>
        <taxon>Tropilaelaps</taxon>
    </lineage>
</organism>
<dbReference type="EMBL" id="MNPL01001598">
    <property type="protein sequence ID" value="OQR78994.1"/>
    <property type="molecule type" value="Genomic_DNA"/>
</dbReference>
<reference evidence="1 2" key="1">
    <citation type="journal article" date="2017" name="Gigascience">
        <title>Draft genome of the honey bee ectoparasitic mite, Tropilaelaps mercedesae, is shaped by the parasitic life history.</title>
        <authorList>
            <person name="Dong X."/>
            <person name="Armstrong S.D."/>
            <person name="Xia D."/>
            <person name="Makepeace B.L."/>
            <person name="Darby A.C."/>
            <person name="Kadowaki T."/>
        </authorList>
    </citation>
    <scope>NUCLEOTIDE SEQUENCE [LARGE SCALE GENOMIC DNA]</scope>
    <source>
        <strain evidence="1">Wuxi-XJTLU</strain>
    </source>
</reference>